<accession>A0A6G0WXP7</accession>
<reference evidence="4 5" key="1">
    <citation type="submission" date="2019-07" db="EMBL/GenBank/DDBJ databases">
        <title>Genomics analysis of Aphanomyces spp. identifies a new class of oomycete effector associated with host adaptation.</title>
        <authorList>
            <person name="Gaulin E."/>
        </authorList>
    </citation>
    <scope>NUCLEOTIDE SEQUENCE [LARGE SCALE GENOMIC DNA]</scope>
    <source>
        <strain evidence="4 5">ATCC 201684</strain>
    </source>
</reference>
<evidence type="ECO:0008006" key="6">
    <source>
        <dbReference type="Google" id="ProtNLM"/>
    </source>
</evidence>
<proteinExistence type="predicted"/>
<dbReference type="EMBL" id="VJMJ01000135">
    <property type="protein sequence ID" value="KAF0732258.1"/>
    <property type="molecule type" value="Genomic_DNA"/>
</dbReference>
<dbReference type="Proteomes" id="UP000481153">
    <property type="component" value="Unassembled WGS sequence"/>
</dbReference>
<feature type="compositionally biased region" description="Polar residues" evidence="1">
    <location>
        <begin position="60"/>
        <end position="73"/>
    </location>
</feature>
<evidence type="ECO:0000256" key="3">
    <source>
        <dbReference type="SAM" id="SignalP"/>
    </source>
</evidence>
<feature type="transmembrane region" description="Helical" evidence="2">
    <location>
        <begin position="185"/>
        <end position="207"/>
    </location>
</feature>
<name>A0A6G0WXP7_9STRA</name>
<feature type="region of interest" description="Disordered" evidence="1">
    <location>
        <begin position="30"/>
        <end position="104"/>
    </location>
</feature>
<evidence type="ECO:0000256" key="2">
    <source>
        <dbReference type="SAM" id="Phobius"/>
    </source>
</evidence>
<sequence length="227" mass="24183">MHRESVLVGLPLILHLCVLATSMSMEQGTYNSPERKLLPSSTDTPSTTNTTPTPTDKPNIPQTSSNGTWRGDNTTPPSTTAYTTSAPTPTTSLSAGAYSDSSSYNGTAPKYDKSACAKCRDTGDCNDAASGDPGTFCGNLRNTQIACCCPNDGWHCTTEVLIDRCLCEQLPPLPPTSRPHSSSSAIGLSVGCVVAAVLLVVVGIFWWRARQKKRLVASVHYPTMKEI</sequence>
<feature type="chain" id="PRO_5026202623" description="EGF-like domain-containing protein" evidence="3">
    <location>
        <begin position="21"/>
        <end position="227"/>
    </location>
</feature>
<feature type="compositionally biased region" description="Low complexity" evidence="1">
    <location>
        <begin position="38"/>
        <end position="59"/>
    </location>
</feature>
<gene>
    <name evidence="4" type="ORF">Ae201684_010550</name>
</gene>
<evidence type="ECO:0000313" key="4">
    <source>
        <dbReference type="EMBL" id="KAF0732258.1"/>
    </source>
</evidence>
<dbReference type="AlphaFoldDB" id="A0A6G0WXP7"/>
<organism evidence="4 5">
    <name type="scientific">Aphanomyces euteiches</name>
    <dbReference type="NCBI Taxonomy" id="100861"/>
    <lineage>
        <taxon>Eukaryota</taxon>
        <taxon>Sar</taxon>
        <taxon>Stramenopiles</taxon>
        <taxon>Oomycota</taxon>
        <taxon>Saprolegniomycetes</taxon>
        <taxon>Saprolegniales</taxon>
        <taxon>Verrucalvaceae</taxon>
        <taxon>Aphanomyces</taxon>
    </lineage>
</organism>
<feature type="signal peptide" evidence="3">
    <location>
        <begin position="1"/>
        <end position="20"/>
    </location>
</feature>
<protein>
    <recommendedName>
        <fullName evidence="6">EGF-like domain-containing protein</fullName>
    </recommendedName>
</protein>
<keyword evidence="2" id="KW-1133">Transmembrane helix</keyword>
<feature type="compositionally biased region" description="Low complexity" evidence="1">
    <location>
        <begin position="74"/>
        <end position="104"/>
    </location>
</feature>
<keyword evidence="2" id="KW-0472">Membrane</keyword>
<keyword evidence="5" id="KW-1185">Reference proteome</keyword>
<evidence type="ECO:0000313" key="5">
    <source>
        <dbReference type="Proteomes" id="UP000481153"/>
    </source>
</evidence>
<keyword evidence="3" id="KW-0732">Signal</keyword>
<keyword evidence="2" id="KW-0812">Transmembrane</keyword>
<comment type="caution">
    <text evidence="4">The sequence shown here is derived from an EMBL/GenBank/DDBJ whole genome shotgun (WGS) entry which is preliminary data.</text>
</comment>
<evidence type="ECO:0000256" key="1">
    <source>
        <dbReference type="SAM" id="MobiDB-lite"/>
    </source>
</evidence>